<dbReference type="GO" id="GO:0005737">
    <property type="term" value="C:cytoplasm"/>
    <property type="evidence" value="ECO:0007669"/>
    <property type="project" value="TreeGrafter"/>
</dbReference>
<dbReference type="EMBL" id="ALBS01000327">
    <property type="protein sequence ID" value="EJT45357.1"/>
    <property type="molecule type" value="Genomic_DNA"/>
</dbReference>
<dbReference type="SUPFAM" id="SSF118310">
    <property type="entry name" value="AN1-like Zinc finger"/>
    <property type="match status" value="2"/>
</dbReference>
<dbReference type="Proteomes" id="UP000002748">
    <property type="component" value="Unassembled WGS sequence"/>
</dbReference>
<dbReference type="InterPro" id="IPR035896">
    <property type="entry name" value="AN1-like_Znf"/>
</dbReference>
<feature type="region of interest" description="Disordered" evidence="4">
    <location>
        <begin position="140"/>
        <end position="202"/>
    </location>
</feature>
<dbReference type="InterPro" id="IPR000058">
    <property type="entry name" value="Znf_AN1"/>
</dbReference>
<feature type="domain" description="AN1-type" evidence="5">
    <location>
        <begin position="86"/>
        <end position="123"/>
    </location>
</feature>
<name>J6ERK7_TRIAS</name>
<sequence>MATLHIGKQCQTCNLVDFLPFTCPHCLGTFCKEHVHQHGCADSPSVESSVAESSRKRIKGVCTLPGCDSETIESLGGYEDTTVDGVKDSDEDIARQVRCKGCKQAFCLIHRSQNAHNCEAPREDTARQDATQARIERAKKEMSKHFPNAANRERLKMPPQVDKKREPPKPEQRPVPPSVQQADSTAAPAPTAAAPMPAATPSAEDKVFKLHCMKTRSLAKPLDPKVKREDSVAVEWVVAAAERVRARPPKYDPSKRAAELGTPKPERLWLPNVYDTLLGKAKLNNGQNVTLVRVPGEPGQHQAAKLELSQPVGKALKTGDVLALVRDWTA</sequence>
<evidence type="ECO:0000256" key="4">
    <source>
        <dbReference type="SAM" id="MobiDB-lite"/>
    </source>
</evidence>
<keyword evidence="2" id="KW-0863">Zinc-finger</keyword>
<feature type="compositionally biased region" description="Low complexity" evidence="4">
    <location>
        <begin position="182"/>
        <end position="202"/>
    </location>
</feature>
<dbReference type="Pfam" id="PF01428">
    <property type="entry name" value="zf-AN1"/>
    <property type="match status" value="1"/>
</dbReference>
<dbReference type="AlphaFoldDB" id="J6ERK7"/>
<accession>J6ERK7</accession>
<reference evidence="6 7" key="1">
    <citation type="journal article" date="2012" name="Eukaryot. Cell">
        <title>Draft genome sequence of CBS 2479, the standard type strain of Trichosporon asahii.</title>
        <authorList>
            <person name="Yang R.Y."/>
            <person name="Li H.T."/>
            <person name="Zhu H."/>
            <person name="Zhou G.P."/>
            <person name="Wang M."/>
            <person name="Wang L."/>
        </authorList>
    </citation>
    <scope>NUCLEOTIDE SEQUENCE [LARGE SCALE GENOMIC DNA]</scope>
    <source>
        <strain evidence="7">ATCC 90039 / CBS 2479 / JCM 2466 / KCTC 7840 / NCYC 2677 / UAMH 7654</strain>
    </source>
</reference>
<evidence type="ECO:0000256" key="3">
    <source>
        <dbReference type="ARBA" id="ARBA00022833"/>
    </source>
</evidence>
<comment type="caution">
    <text evidence="6">The sequence shown here is derived from an EMBL/GenBank/DDBJ whole genome shotgun (WGS) entry which is preliminary data.</text>
</comment>
<feature type="domain" description="AN1-type" evidence="5">
    <location>
        <begin position="10"/>
        <end position="45"/>
    </location>
</feature>
<organism evidence="6 7">
    <name type="scientific">Trichosporon asahii var. asahii (strain ATCC 90039 / CBS 2479 / JCM 2466 / KCTC 7840 / NBRC 103889/ NCYC 2677 / UAMH 7654)</name>
    <name type="common">Yeast</name>
    <dbReference type="NCBI Taxonomy" id="1186058"/>
    <lineage>
        <taxon>Eukaryota</taxon>
        <taxon>Fungi</taxon>
        <taxon>Dikarya</taxon>
        <taxon>Basidiomycota</taxon>
        <taxon>Agaricomycotina</taxon>
        <taxon>Tremellomycetes</taxon>
        <taxon>Trichosporonales</taxon>
        <taxon>Trichosporonaceae</taxon>
        <taxon>Trichosporon</taxon>
    </lineage>
</organism>
<dbReference type="OrthoDB" id="431929at2759"/>
<gene>
    <name evidence="6" type="ORF">A1Q1_06120</name>
</gene>
<evidence type="ECO:0000313" key="7">
    <source>
        <dbReference type="Proteomes" id="UP000002748"/>
    </source>
</evidence>
<evidence type="ECO:0000313" key="6">
    <source>
        <dbReference type="EMBL" id="EJT45357.1"/>
    </source>
</evidence>
<dbReference type="PANTHER" id="PTHR14677">
    <property type="entry name" value="ARSENITE INDUCUBLE RNA ASSOCIATED PROTEIN AIP-1-RELATED"/>
    <property type="match status" value="1"/>
</dbReference>
<dbReference type="KEGG" id="tasa:A1Q1_06120"/>
<dbReference type="RefSeq" id="XP_014176804.1">
    <property type="nucleotide sequence ID" value="XM_014321329.1"/>
</dbReference>
<evidence type="ECO:0000256" key="2">
    <source>
        <dbReference type="ARBA" id="ARBA00022771"/>
    </source>
</evidence>
<proteinExistence type="predicted"/>
<dbReference type="PANTHER" id="PTHR14677:SF40">
    <property type="entry name" value="CDC48-ASSOCIATED UBIQUITIN-LIKE_ZINC FINGER PROTEIN 1"/>
    <property type="match status" value="1"/>
</dbReference>
<evidence type="ECO:0000256" key="1">
    <source>
        <dbReference type="ARBA" id="ARBA00022723"/>
    </source>
</evidence>
<keyword evidence="3" id="KW-0862">Zinc</keyword>
<keyword evidence="1" id="KW-0479">Metal-binding</keyword>
<dbReference type="GeneID" id="25989632"/>
<protein>
    <recommendedName>
        <fullName evidence="5">AN1-type domain-containing protein</fullName>
    </recommendedName>
</protein>
<dbReference type="SMART" id="SM00154">
    <property type="entry name" value="ZnF_AN1"/>
    <property type="match status" value="2"/>
</dbReference>
<dbReference type="Gene3D" id="4.10.1110.10">
    <property type="entry name" value="AN1-like Zinc finger"/>
    <property type="match status" value="2"/>
</dbReference>
<evidence type="ECO:0000259" key="5">
    <source>
        <dbReference type="SMART" id="SM00154"/>
    </source>
</evidence>
<dbReference type="VEuPathDB" id="FungiDB:A1Q1_06120"/>
<feature type="compositionally biased region" description="Basic and acidic residues" evidence="4">
    <location>
        <begin position="151"/>
        <end position="172"/>
    </location>
</feature>
<dbReference type="GO" id="GO:0008270">
    <property type="term" value="F:zinc ion binding"/>
    <property type="evidence" value="ECO:0007669"/>
    <property type="project" value="UniProtKB-KW"/>
</dbReference>
<dbReference type="HOGENOM" id="CLU_842476_0_0_1"/>